<evidence type="ECO:0000256" key="2">
    <source>
        <dbReference type="ARBA" id="ARBA00022690"/>
    </source>
</evidence>
<dbReference type="SUPFAM" id="SSF56574">
    <property type="entry name" value="Serpins"/>
    <property type="match status" value="1"/>
</dbReference>
<sequence>MKLCIRLYLVVIFCHAEPLPSPNPGLVHNFKTILDVMLDTGLGMLARSTTMEHRLTKNVAFSPISSIVLTGELMLRKSEKLPASESDLHQQLGELLQLLESAPNATKHFRVKRQDAVFVNKNITLSRNYVKKLRDLYETPVHYVDFKEDPEGAQRDINSWASVNTQNHIRSVLPSPPPPATSSIFSSACYLQADWQTPFAYALNKSQFFNLNSTTKVPITYLFQQFNQILYGESNDFLVAALPYTAEEVRMYIILPNHQSRYKYDLKAFISRISFDDVQETIANAQRHDLLVKIPKMSLSRSFSVREDLKENVGLKQENIDLEGAAVGGWLRVDDVMHQVVVDFDQKDVEYSNVDVLGSTLVGGVKNFFVDRPFLFFVRHEATTAMLFMGAVCDPRVV</sequence>
<dbReference type="InterPro" id="IPR000215">
    <property type="entry name" value="Serpin_fam"/>
</dbReference>
<dbReference type="AlphaFoldDB" id="A0AA38M4P5"/>
<dbReference type="Pfam" id="PF00079">
    <property type="entry name" value="Serpin"/>
    <property type="match status" value="1"/>
</dbReference>
<dbReference type="PROSITE" id="PS00284">
    <property type="entry name" value="SERPIN"/>
    <property type="match status" value="1"/>
</dbReference>
<evidence type="ECO:0000313" key="7">
    <source>
        <dbReference type="EMBL" id="KAJ3643163.1"/>
    </source>
</evidence>
<name>A0AA38M4P5_9CUCU</name>
<dbReference type="InterPro" id="IPR042178">
    <property type="entry name" value="Serpin_sf_1"/>
</dbReference>
<dbReference type="InterPro" id="IPR023795">
    <property type="entry name" value="Serpin_CS"/>
</dbReference>
<accession>A0AA38M4P5</accession>
<gene>
    <name evidence="7" type="ORF">Zmor_025889</name>
</gene>
<dbReference type="PANTHER" id="PTHR11461">
    <property type="entry name" value="SERINE PROTEASE INHIBITOR, SERPIN"/>
    <property type="match status" value="1"/>
</dbReference>
<dbReference type="InterPro" id="IPR036186">
    <property type="entry name" value="Serpin_sf"/>
</dbReference>
<protein>
    <recommendedName>
        <fullName evidence="6">Serpin domain-containing protein</fullName>
    </recommendedName>
</protein>
<dbReference type="GO" id="GO:0005615">
    <property type="term" value="C:extracellular space"/>
    <property type="evidence" value="ECO:0007669"/>
    <property type="project" value="InterPro"/>
</dbReference>
<dbReference type="SMART" id="SM00093">
    <property type="entry name" value="SERPIN"/>
    <property type="match status" value="1"/>
</dbReference>
<dbReference type="Gene3D" id="2.30.39.10">
    <property type="entry name" value="Alpha-1-antitrypsin, domain 1"/>
    <property type="match status" value="1"/>
</dbReference>
<dbReference type="Gene3D" id="3.30.497.10">
    <property type="entry name" value="Antithrombin, subunit I, domain 2"/>
    <property type="match status" value="1"/>
</dbReference>
<dbReference type="GO" id="GO:0004867">
    <property type="term" value="F:serine-type endopeptidase inhibitor activity"/>
    <property type="evidence" value="ECO:0007669"/>
    <property type="project" value="UniProtKB-KW"/>
</dbReference>
<evidence type="ECO:0000256" key="4">
    <source>
        <dbReference type="RuleBase" id="RU000411"/>
    </source>
</evidence>
<keyword evidence="3" id="KW-0722">Serine protease inhibitor</keyword>
<proteinExistence type="inferred from homology"/>
<keyword evidence="8" id="KW-1185">Reference proteome</keyword>
<evidence type="ECO:0000256" key="1">
    <source>
        <dbReference type="ARBA" id="ARBA00009500"/>
    </source>
</evidence>
<evidence type="ECO:0000256" key="5">
    <source>
        <dbReference type="SAM" id="SignalP"/>
    </source>
</evidence>
<evidence type="ECO:0000259" key="6">
    <source>
        <dbReference type="SMART" id="SM00093"/>
    </source>
</evidence>
<dbReference type="Proteomes" id="UP001168821">
    <property type="component" value="Unassembled WGS sequence"/>
</dbReference>
<keyword evidence="2" id="KW-0646">Protease inhibitor</keyword>
<dbReference type="PANTHER" id="PTHR11461:SF211">
    <property type="entry name" value="GH10112P-RELATED"/>
    <property type="match status" value="1"/>
</dbReference>
<comment type="similarity">
    <text evidence="1 4">Belongs to the serpin family.</text>
</comment>
<reference evidence="7" key="1">
    <citation type="journal article" date="2023" name="G3 (Bethesda)">
        <title>Whole genome assemblies of Zophobas morio and Tenebrio molitor.</title>
        <authorList>
            <person name="Kaur S."/>
            <person name="Stinson S.A."/>
            <person name="diCenzo G.C."/>
        </authorList>
    </citation>
    <scope>NUCLEOTIDE SEQUENCE</scope>
    <source>
        <strain evidence="7">QUZm001</strain>
    </source>
</reference>
<feature type="domain" description="Serpin" evidence="6">
    <location>
        <begin position="42"/>
        <end position="395"/>
    </location>
</feature>
<keyword evidence="5" id="KW-0732">Signal</keyword>
<feature type="signal peptide" evidence="5">
    <location>
        <begin position="1"/>
        <end position="16"/>
    </location>
</feature>
<evidence type="ECO:0000313" key="8">
    <source>
        <dbReference type="Proteomes" id="UP001168821"/>
    </source>
</evidence>
<evidence type="ECO:0000256" key="3">
    <source>
        <dbReference type="ARBA" id="ARBA00022900"/>
    </source>
</evidence>
<feature type="chain" id="PRO_5041225536" description="Serpin domain-containing protein" evidence="5">
    <location>
        <begin position="17"/>
        <end position="398"/>
    </location>
</feature>
<dbReference type="EMBL" id="JALNTZ010000008">
    <property type="protein sequence ID" value="KAJ3643163.1"/>
    <property type="molecule type" value="Genomic_DNA"/>
</dbReference>
<comment type="caution">
    <text evidence="7">The sequence shown here is derived from an EMBL/GenBank/DDBJ whole genome shotgun (WGS) entry which is preliminary data.</text>
</comment>
<dbReference type="InterPro" id="IPR023796">
    <property type="entry name" value="Serpin_dom"/>
</dbReference>
<organism evidence="7 8">
    <name type="scientific">Zophobas morio</name>
    <dbReference type="NCBI Taxonomy" id="2755281"/>
    <lineage>
        <taxon>Eukaryota</taxon>
        <taxon>Metazoa</taxon>
        <taxon>Ecdysozoa</taxon>
        <taxon>Arthropoda</taxon>
        <taxon>Hexapoda</taxon>
        <taxon>Insecta</taxon>
        <taxon>Pterygota</taxon>
        <taxon>Neoptera</taxon>
        <taxon>Endopterygota</taxon>
        <taxon>Coleoptera</taxon>
        <taxon>Polyphaga</taxon>
        <taxon>Cucujiformia</taxon>
        <taxon>Tenebrionidae</taxon>
        <taxon>Zophobas</taxon>
    </lineage>
</organism>
<dbReference type="InterPro" id="IPR042185">
    <property type="entry name" value="Serpin_sf_2"/>
</dbReference>